<dbReference type="Proteomes" id="UP000017836">
    <property type="component" value="Unassembled WGS sequence"/>
</dbReference>
<organism evidence="1 2">
    <name type="scientific">Amborella trichopoda</name>
    <dbReference type="NCBI Taxonomy" id="13333"/>
    <lineage>
        <taxon>Eukaryota</taxon>
        <taxon>Viridiplantae</taxon>
        <taxon>Streptophyta</taxon>
        <taxon>Embryophyta</taxon>
        <taxon>Tracheophyta</taxon>
        <taxon>Spermatophyta</taxon>
        <taxon>Magnoliopsida</taxon>
        <taxon>Amborellales</taxon>
        <taxon>Amborellaceae</taxon>
        <taxon>Amborella</taxon>
    </lineage>
</organism>
<name>W1NP40_AMBTC</name>
<dbReference type="AlphaFoldDB" id="W1NP40"/>
<accession>W1NP40</accession>
<protein>
    <submittedName>
        <fullName evidence="1">Uncharacterized protein</fullName>
    </submittedName>
</protein>
<dbReference type="HOGENOM" id="CLU_2678210_0_0_1"/>
<evidence type="ECO:0000313" key="2">
    <source>
        <dbReference type="Proteomes" id="UP000017836"/>
    </source>
</evidence>
<dbReference type="Gramene" id="ERM98101">
    <property type="protein sequence ID" value="ERM98101"/>
    <property type="gene ID" value="AMTR_s00095p00008720"/>
</dbReference>
<proteinExistence type="predicted"/>
<feature type="non-terminal residue" evidence="1">
    <location>
        <position position="1"/>
    </location>
</feature>
<keyword evidence="2" id="KW-1185">Reference proteome</keyword>
<reference evidence="2" key="1">
    <citation type="journal article" date="2013" name="Science">
        <title>The Amborella genome and the evolution of flowering plants.</title>
        <authorList>
            <consortium name="Amborella Genome Project"/>
        </authorList>
    </citation>
    <scope>NUCLEOTIDE SEQUENCE [LARGE SCALE GENOMIC DNA]</scope>
</reference>
<gene>
    <name evidence="1" type="ORF">AMTR_s00095p00008720</name>
</gene>
<sequence length="75" mass="8376">ASRATALQLWWTTLRQWCFWSHNAPAMVYNTPTYISSTYGAPAMYDRAPALVLLTPAFVLFTPVVGYDTKGFGNV</sequence>
<evidence type="ECO:0000313" key="1">
    <source>
        <dbReference type="EMBL" id="ERM98101.1"/>
    </source>
</evidence>
<dbReference type="EMBL" id="KI395483">
    <property type="protein sequence ID" value="ERM98101.1"/>
    <property type="molecule type" value="Genomic_DNA"/>
</dbReference>